<reference evidence="1 2" key="1">
    <citation type="submission" date="2019-03" db="EMBL/GenBank/DDBJ databases">
        <title>Draft genome sequences of novel Actinobacteria.</title>
        <authorList>
            <person name="Sahin N."/>
            <person name="Ay H."/>
            <person name="Saygin H."/>
        </authorList>
    </citation>
    <scope>NUCLEOTIDE SEQUENCE [LARGE SCALE GENOMIC DNA]</scope>
    <source>
        <strain evidence="1 2">JCM 30547</strain>
    </source>
</reference>
<organism evidence="1 2">
    <name type="scientific">Kribbella albertanoniae</name>
    <dbReference type="NCBI Taxonomy" id="1266829"/>
    <lineage>
        <taxon>Bacteria</taxon>
        <taxon>Bacillati</taxon>
        <taxon>Actinomycetota</taxon>
        <taxon>Actinomycetes</taxon>
        <taxon>Propionibacteriales</taxon>
        <taxon>Kribbellaceae</taxon>
        <taxon>Kribbella</taxon>
    </lineage>
</organism>
<proteinExistence type="predicted"/>
<dbReference type="RefSeq" id="WP_132407021.1">
    <property type="nucleotide sequence ID" value="NZ_SMKA01000055.1"/>
</dbReference>
<dbReference type="Proteomes" id="UP000295075">
    <property type="component" value="Unassembled WGS sequence"/>
</dbReference>
<dbReference type="Pfam" id="PF14430">
    <property type="entry name" value="Imm1"/>
    <property type="match status" value="1"/>
</dbReference>
<protein>
    <recommendedName>
        <fullName evidence="3">Immunity protein Imm1</fullName>
    </recommendedName>
</protein>
<sequence>MTYTVRAFYKQDQQPSPAIVSSPDDIGALIDAVLNEPPTNSVIAMYIAERPKTEHDMPDHELRVAINQEAKVGGLRYSGPADGAAGVWYAASRDSERDEVFYYYMGHDEGWPQDSEISLDELRSAVSTFLASGERPSGIEWTEWPADVG</sequence>
<name>A0A4V2XRF7_9ACTN</name>
<dbReference type="AlphaFoldDB" id="A0A4V2XRF7"/>
<dbReference type="EMBL" id="SMKA01000055">
    <property type="protein sequence ID" value="TDC29735.1"/>
    <property type="molecule type" value="Genomic_DNA"/>
</dbReference>
<comment type="caution">
    <text evidence="1">The sequence shown here is derived from an EMBL/GenBank/DDBJ whole genome shotgun (WGS) entry which is preliminary data.</text>
</comment>
<evidence type="ECO:0008006" key="3">
    <source>
        <dbReference type="Google" id="ProtNLM"/>
    </source>
</evidence>
<evidence type="ECO:0000313" key="1">
    <source>
        <dbReference type="EMBL" id="TDC29735.1"/>
    </source>
</evidence>
<keyword evidence="2" id="KW-1185">Reference proteome</keyword>
<gene>
    <name evidence="1" type="ORF">E1261_15060</name>
</gene>
<evidence type="ECO:0000313" key="2">
    <source>
        <dbReference type="Proteomes" id="UP000295075"/>
    </source>
</evidence>
<dbReference type="OrthoDB" id="5185958at2"/>
<dbReference type="InterPro" id="IPR025680">
    <property type="entry name" value="DddI"/>
</dbReference>
<accession>A0A4V2XRF7</accession>